<feature type="site" description="Transition state stabilizer" evidence="6">
    <location>
        <position position="239"/>
    </location>
</feature>
<dbReference type="PROSITE" id="PS01076">
    <property type="entry name" value="ACETATE_KINASE_2"/>
    <property type="match status" value="1"/>
</dbReference>
<accession>A0ABQ6IXN9</accession>
<feature type="site" description="Transition state stabilizer" evidence="6">
    <location>
        <position position="178"/>
    </location>
</feature>
<dbReference type="HAMAP" id="MF_00020">
    <property type="entry name" value="Acetate_kinase"/>
    <property type="match status" value="1"/>
</dbReference>
<keyword evidence="4 6" id="KW-0418">Kinase</keyword>
<comment type="subcellular location">
    <subcellularLocation>
        <location evidence="6">Cytoplasm</location>
    </subcellularLocation>
</comment>
<dbReference type="PROSITE" id="PS01075">
    <property type="entry name" value="ACETATE_KINASE_1"/>
    <property type="match status" value="1"/>
</dbReference>
<evidence type="ECO:0000256" key="6">
    <source>
        <dbReference type="HAMAP-Rule" id="MF_00020"/>
    </source>
</evidence>
<evidence type="ECO:0000256" key="4">
    <source>
        <dbReference type="ARBA" id="ARBA00022777"/>
    </source>
</evidence>
<comment type="pathway">
    <text evidence="6">Metabolic intermediate biosynthesis; acetyl-CoA biosynthesis; acetyl-CoA from acetate: step 1/2.</text>
</comment>
<dbReference type="CDD" id="cd24010">
    <property type="entry name" value="ASKHA_NBD_AcK_PK"/>
    <property type="match status" value="1"/>
</dbReference>
<dbReference type="GO" id="GO:0016301">
    <property type="term" value="F:kinase activity"/>
    <property type="evidence" value="ECO:0007669"/>
    <property type="project" value="UniProtKB-KW"/>
</dbReference>
<comment type="caution">
    <text evidence="8">The sequence shown here is derived from an EMBL/GenBank/DDBJ whole genome shotgun (WGS) entry which is preliminary data.</text>
</comment>
<evidence type="ECO:0000256" key="3">
    <source>
        <dbReference type="ARBA" id="ARBA00022741"/>
    </source>
</evidence>
<keyword evidence="6" id="KW-0460">Magnesium</keyword>
<feature type="active site" description="Proton donor/acceptor" evidence="6">
    <location>
        <position position="146"/>
    </location>
</feature>
<evidence type="ECO:0000256" key="5">
    <source>
        <dbReference type="ARBA" id="ARBA00022840"/>
    </source>
</evidence>
<dbReference type="NCBIfam" id="TIGR00016">
    <property type="entry name" value="ackA"/>
    <property type="match status" value="1"/>
</dbReference>
<gene>
    <name evidence="6 8" type="primary">ackA</name>
    <name evidence="8" type="ORF">GCM10025883_43860</name>
</gene>
<feature type="binding site" evidence="6">
    <location>
        <position position="8"/>
    </location>
    <ligand>
        <name>Mg(2+)</name>
        <dbReference type="ChEBI" id="CHEBI:18420"/>
    </ligand>
</feature>
<keyword evidence="6" id="KW-0479">Metal-binding</keyword>
<organism evidence="8 9">
    <name type="scientific">Mobilicoccus caccae</name>
    <dbReference type="NCBI Taxonomy" id="1859295"/>
    <lineage>
        <taxon>Bacteria</taxon>
        <taxon>Bacillati</taxon>
        <taxon>Actinomycetota</taxon>
        <taxon>Actinomycetes</taxon>
        <taxon>Micrococcales</taxon>
        <taxon>Dermatophilaceae</taxon>
        <taxon>Mobilicoccus</taxon>
    </lineage>
</organism>
<evidence type="ECO:0000256" key="1">
    <source>
        <dbReference type="ARBA" id="ARBA00008748"/>
    </source>
</evidence>
<comment type="function">
    <text evidence="6">Catalyzes the formation of acetyl phosphate from acetate and ATP. Can also catalyze the reverse reaction.</text>
</comment>
<feature type="binding site" evidence="6">
    <location>
        <begin position="327"/>
        <end position="331"/>
    </location>
    <ligand>
        <name>ATP</name>
        <dbReference type="ChEBI" id="CHEBI:30616"/>
    </ligand>
</feature>
<comment type="similarity">
    <text evidence="1 6 7">Belongs to the acetokinase family.</text>
</comment>
<dbReference type="InterPro" id="IPR043129">
    <property type="entry name" value="ATPase_NBD"/>
</dbReference>
<keyword evidence="3 6" id="KW-0547">Nucleotide-binding</keyword>
<keyword evidence="5 6" id="KW-0067">ATP-binding</keyword>
<feature type="binding site" evidence="6">
    <location>
        <begin position="206"/>
        <end position="210"/>
    </location>
    <ligand>
        <name>ATP</name>
        <dbReference type="ChEBI" id="CHEBI:30616"/>
    </ligand>
</feature>
<comment type="subunit">
    <text evidence="6">Homodimer.</text>
</comment>
<evidence type="ECO:0000256" key="2">
    <source>
        <dbReference type="ARBA" id="ARBA00022679"/>
    </source>
</evidence>
<feature type="binding site" evidence="6">
    <location>
        <position position="89"/>
    </location>
    <ligand>
        <name>substrate</name>
    </ligand>
</feature>
<dbReference type="Pfam" id="PF00871">
    <property type="entry name" value="Acetate_kinase"/>
    <property type="match status" value="1"/>
</dbReference>
<proteinExistence type="inferred from homology"/>
<dbReference type="InterPro" id="IPR023865">
    <property type="entry name" value="Aliphatic_acid_kinase_CS"/>
</dbReference>
<sequence length="396" mass="42197">MRAVLVVNAGSSSLKYQLVDPDTGESHAKGLVDRIGLPQGSIKHEVGGHKHVRELEVPDHVRAIELLEEAFAEHGPDLAEVDLIAVGHRVVHGGQDFADPVVIDDSVITAVERLVPLAPLHNPGNLQGIAATTRIFPDIPLVAVFDTAFHQSMPEAASTYAVPREWREERRVRRYGFHGTSHAYVARRVAELMERPEADLKTVVLHLGNGASATAVDGGRSVDTSMGLTPLEGLVMGTRPGDLDPGIAGHLIAHGKTQAEIDHALSKESGLLGLTGSADFREVMERRADGDADAALAFDVVVHRLVKYVGAYAAVLGGLDAIVFTAGVGENDDEVRAAVLERLGVFGVELDRAANEGLRGEEARITTDASAVQAWVVPTNEEWEIARQASEVVAGG</sequence>
<dbReference type="SUPFAM" id="SSF53067">
    <property type="entry name" value="Actin-like ATPase domain"/>
    <property type="match status" value="2"/>
</dbReference>
<dbReference type="PANTHER" id="PTHR21060">
    <property type="entry name" value="ACETATE KINASE"/>
    <property type="match status" value="1"/>
</dbReference>
<dbReference type="PIRSF" id="PIRSF000722">
    <property type="entry name" value="Acetate_prop_kin"/>
    <property type="match status" value="1"/>
</dbReference>
<protein>
    <recommendedName>
        <fullName evidence="6">Acetate kinase</fullName>
        <ecNumber evidence="6">2.7.2.1</ecNumber>
    </recommendedName>
    <alternativeName>
        <fullName evidence="6">Acetokinase</fullName>
    </alternativeName>
</protein>
<feature type="binding site" evidence="6">
    <location>
        <begin position="279"/>
        <end position="281"/>
    </location>
    <ligand>
        <name>ATP</name>
        <dbReference type="ChEBI" id="CHEBI:30616"/>
    </ligand>
</feature>
<feature type="binding site" evidence="6">
    <location>
        <position position="381"/>
    </location>
    <ligand>
        <name>Mg(2+)</name>
        <dbReference type="ChEBI" id="CHEBI:18420"/>
    </ligand>
</feature>
<dbReference type="Proteomes" id="UP001157126">
    <property type="component" value="Unassembled WGS sequence"/>
</dbReference>
<comment type="cofactor">
    <cofactor evidence="6">
        <name>Mg(2+)</name>
        <dbReference type="ChEBI" id="CHEBI:18420"/>
    </cofactor>
    <cofactor evidence="6">
        <name>Mn(2+)</name>
        <dbReference type="ChEBI" id="CHEBI:29035"/>
    </cofactor>
    <text evidence="6">Mg(2+). Can also accept Mn(2+).</text>
</comment>
<comment type="catalytic activity">
    <reaction evidence="6">
        <text>acetate + ATP = acetyl phosphate + ADP</text>
        <dbReference type="Rhea" id="RHEA:11352"/>
        <dbReference type="ChEBI" id="CHEBI:22191"/>
        <dbReference type="ChEBI" id="CHEBI:30089"/>
        <dbReference type="ChEBI" id="CHEBI:30616"/>
        <dbReference type="ChEBI" id="CHEBI:456216"/>
        <dbReference type="EC" id="2.7.2.1"/>
    </reaction>
</comment>
<reference evidence="9" key="1">
    <citation type="journal article" date="2019" name="Int. J. Syst. Evol. Microbiol.">
        <title>The Global Catalogue of Microorganisms (GCM) 10K type strain sequencing project: providing services to taxonomists for standard genome sequencing and annotation.</title>
        <authorList>
            <consortium name="The Broad Institute Genomics Platform"/>
            <consortium name="The Broad Institute Genome Sequencing Center for Infectious Disease"/>
            <person name="Wu L."/>
            <person name="Ma J."/>
        </authorList>
    </citation>
    <scope>NUCLEOTIDE SEQUENCE [LARGE SCALE GENOMIC DNA]</scope>
    <source>
        <strain evidence="9">NBRC 113072</strain>
    </source>
</reference>
<evidence type="ECO:0000313" key="8">
    <source>
        <dbReference type="EMBL" id="GMA42341.1"/>
    </source>
</evidence>
<keyword evidence="2 6" id="KW-0808">Transferase</keyword>
<dbReference type="PANTHER" id="PTHR21060:SF15">
    <property type="entry name" value="ACETATE KINASE-RELATED"/>
    <property type="match status" value="1"/>
</dbReference>
<feature type="binding site" evidence="6">
    <location>
        <position position="15"/>
    </location>
    <ligand>
        <name>ATP</name>
        <dbReference type="ChEBI" id="CHEBI:30616"/>
    </ligand>
</feature>
<evidence type="ECO:0000313" key="9">
    <source>
        <dbReference type="Proteomes" id="UP001157126"/>
    </source>
</evidence>
<keyword evidence="9" id="KW-1185">Reference proteome</keyword>
<dbReference type="Gene3D" id="3.30.420.40">
    <property type="match status" value="2"/>
</dbReference>
<dbReference type="EMBL" id="BSUO01000001">
    <property type="protein sequence ID" value="GMA42341.1"/>
    <property type="molecule type" value="Genomic_DNA"/>
</dbReference>
<dbReference type="EC" id="2.7.2.1" evidence="6"/>
<evidence type="ECO:0000256" key="7">
    <source>
        <dbReference type="RuleBase" id="RU003835"/>
    </source>
</evidence>
<dbReference type="PRINTS" id="PR00471">
    <property type="entry name" value="ACETATEKNASE"/>
</dbReference>
<keyword evidence="6" id="KW-0963">Cytoplasm</keyword>
<dbReference type="RefSeq" id="WP_284305773.1">
    <property type="nucleotide sequence ID" value="NZ_BSUO01000001.1"/>
</dbReference>
<name>A0ABQ6IXN9_9MICO</name>
<dbReference type="InterPro" id="IPR004372">
    <property type="entry name" value="Ac/propionate_kinase"/>
</dbReference>
<dbReference type="InterPro" id="IPR000890">
    <property type="entry name" value="Aliphatic_acid_kin_short-chain"/>
</dbReference>